<feature type="compositionally biased region" description="Polar residues" evidence="1">
    <location>
        <begin position="76"/>
        <end position="94"/>
    </location>
</feature>
<feature type="compositionally biased region" description="Low complexity" evidence="1">
    <location>
        <begin position="255"/>
        <end position="270"/>
    </location>
</feature>
<keyword evidence="4" id="KW-1185">Reference proteome</keyword>
<dbReference type="STRING" id="644352.J3PAF4"/>
<feature type="compositionally biased region" description="Low complexity" evidence="1">
    <location>
        <begin position="104"/>
        <end position="130"/>
    </location>
</feature>
<dbReference type="Gene3D" id="3.40.50.150">
    <property type="entry name" value="Vaccinia Virus protein VP39"/>
    <property type="match status" value="1"/>
</dbReference>
<feature type="region of interest" description="Disordered" evidence="1">
    <location>
        <begin position="1"/>
        <end position="195"/>
    </location>
</feature>
<dbReference type="EMBL" id="GL385400">
    <property type="protein sequence ID" value="EJT71220.1"/>
    <property type="molecule type" value="Genomic_DNA"/>
</dbReference>
<organism evidence="2">
    <name type="scientific">Gaeumannomyces tritici (strain R3-111a-1)</name>
    <name type="common">Wheat and barley take-all root rot fungus</name>
    <name type="synonym">Gaeumannomyces graminis var. tritici</name>
    <dbReference type="NCBI Taxonomy" id="644352"/>
    <lineage>
        <taxon>Eukaryota</taxon>
        <taxon>Fungi</taxon>
        <taxon>Dikarya</taxon>
        <taxon>Ascomycota</taxon>
        <taxon>Pezizomycotina</taxon>
        <taxon>Sordariomycetes</taxon>
        <taxon>Sordariomycetidae</taxon>
        <taxon>Magnaporthales</taxon>
        <taxon>Magnaporthaceae</taxon>
        <taxon>Gaeumannomyces</taxon>
    </lineage>
</organism>
<evidence type="ECO:0000313" key="3">
    <source>
        <dbReference type="EnsemblFungi" id="EJT71220"/>
    </source>
</evidence>
<feature type="compositionally biased region" description="Low complexity" evidence="1">
    <location>
        <begin position="492"/>
        <end position="503"/>
    </location>
</feature>
<feature type="compositionally biased region" description="Polar residues" evidence="1">
    <location>
        <begin position="310"/>
        <end position="323"/>
    </location>
</feature>
<gene>
    <name evidence="3" type="primary">20350938</name>
    <name evidence="2" type="ORF">GGTG_10480</name>
</gene>
<feature type="compositionally biased region" description="Low complexity" evidence="1">
    <location>
        <begin position="371"/>
        <end position="381"/>
    </location>
</feature>
<feature type="region of interest" description="Disordered" evidence="1">
    <location>
        <begin position="1555"/>
        <end position="1598"/>
    </location>
</feature>
<feature type="compositionally biased region" description="Low complexity" evidence="1">
    <location>
        <begin position="1569"/>
        <end position="1580"/>
    </location>
</feature>
<evidence type="ECO:0000313" key="2">
    <source>
        <dbReference type="EMBL" id="EJT71220.1"/>
    </source>
</evidence>
<dbReference type="HOGENOM" id="CLU_002714_1_0_1"/>
<dbReference type="SUPFAM" id="SSF53335">
    <property type="entry name" value="S-adenosyl-L-methionine-dependent methyltransferases"/>
    <property type="match status" value="1"/>
</dbReference>
<reference evidence="2" key="2">
    <citation type="submission" date="2010-07" db="EMBL/GenBank/DDBJ databases">
        <authorList>
            <consortium name="The Broad Institute Genome Sequencing Platform"/>
            <consortium name="Broad Institute Genome Sequencing Center for Infectious Disease"/>
            <person name="Ma L.-J."/>
            <person name="Dead R."/>
            <person name="Young S."/>
            <person name="Zeng Q."/>
            <person name="Koehrsen M."/>
            <person name="Alvarado L."/>
            <person name="Berlin A."/>
            <person name="Chapman S.B."/>
            <person name="Chen Z."/>
            <person name="Freedman E."/>
            <person name="Gellesch M."/>
            <person name="Goldberg J."/>
            <person name="Griggs A."/>
            <person name="Gujja S."/>
            <person name="Heilman E.R."/>
            <person name="Heiman D."/>
            <person name="Hepburn T."/>
            <person name="Howarth C."/>
            <person name="Jen D."/>
            <person name="Larson L."/>
            <person name="Mehta T."/>
            <person name="Neiman D."/>
            <person name="Pearson M."/>
            <person name="Roberts A."/>
            <person name="Saif S."/>
            <person name="Shea T."/>
            <person name="Shenoy N."/>
            <person name="Sisk P."/>
            <person name="Stolte C."/>
            <person name="Sykes S."/>
            <person name="Walk T."/>
            <person name="White J."/>
            <person name="Yandava C."/>
            <person name="Haas B."/>
            <person name="Nusbaum C."/>
            <person name="Birren B."/>
        </authorList>
    </citation>
    <scope>NUCLEOTIDE SEQUENCE</scope>
    <source>
        <strain evidence="2">R3-111a-1</strain>
    </source>
</reference>
<feature type="region of interest" description="Disordered" evidence="1">
    <location>
        <begin position="689"/>
        <end position="748"/>
    </location>
</feature>
<feature type="compositionally biased region" description="Polar residues" evidence="1">
    <location>
        <begin position="39"/>
        <end position="48"/>
    </location>
</feature>
<feature type="compositionally biased region" description="Low complexity" evidence="1">
    <location>
        <begin position="62"/>
        <end position="75"/>
    </location>
</feature>
<dbReference type="Proteomes" id="UP000006039">
    <property type="component" value="Unassembled WGS sequence"/>
</dbReference>
<dbReference type="GeneID" id="20350938"/>
<feature type="region of interest" description="Disordered" evidence="1">
    <location>
        <begin position="1288"/>
        <end position="1322"/>
    </location>
</feature>
<evidence type="ECO:0000256" key="1">
    <source>
        <dbReference type="SAM" id="MobiDB-lite"/>
    </source>
</evidence>
<feature type="compositionally biased region" description="Basic and acidic residues" evidence="1">
    <location>
        <begin position="1584"/>
        <end position="1598"/>
    </location>
</feature>
<feature type="region of interest" description="Disordered" evidence="1">
    <location>
        <begin position="246"/>
        <end position="586"/>
    </location>
</feature>
<feature type="compositionally biased region" description="Polar residues" evidence="1">
    <location>
        <begin position="518"/>
        <end position="546"/>
    </location>
</feature>
<evidence type="ECO:0008006" key="5">
    <source>
        <dbReference type="Google" id="ProtNLM"/>
    </source>
</evidence>
<feature type="compositionally biased region" description="Pro residues" evidence="1">
    <location>
        <begin position="1049"/>
        <end position="1065"/>
    </location>
</feature>
<sequence>MASTRHGQRYGSARSDERTQAPTRPTLGAGAGVYRSAVSADNSTSSQPRRAMEYLRTQPQESASISRTPSSSRIPQVQTTARRTPAPRQSTTRPPLSHQDKPWSSGFSSLGSSSRSASSSAIPTGSLSSARQTEELKPRPVRNVLRRKSANLAQETVKLRTPSGSGPSRETDSPASITRSLASPDSQLDRSLTDSPAEIRIAMQVDLPTTMAQTVKIYPELDRYRDAKPAGSGYMIEVPYPLSTRDLPPPTPLFSGTSSQPSAYSGSPSTRFSGSPGPGPYSRDTTPTTSIPSHSPGLVAPLRLPAPRVRQNSPARHQQSSRPPVTRRRAGSVPNEVDSISADPHGLAAVREALNSSSSNSTVRDSDRRNAAPVAITATAASSETGSETKRKKKKFGAAPSPSPPPRKSSTKFKESPLRDSPRDAQESSPSKSARDPTRPIMASSAGRPTPPTMTRAHTATPAVTSPRGVPPARPSRDGTPDLQSQISLPIPVVQSNLSSSSLSERRQSLPLGPGSRSAPSNLTHGIRSATPSSQPDRFMQPTQSRLPVGREPTPALPRLDTRRPSHSGSTASRTPSPNVSGFRSRFPLFGRRTKTAPEAVTQVADQKDKPVRKGPAAGTGHEGYGRIGMIHHRRRSSSLARGVGGTMSSQESLERSLSDDPFLLERMKPVVIAGGDVVQNHNVGADLGRTESNQSLPGGFARTGSDVSLAPPPGDRTTLWPSPLPRNVNTTTSSLAGRRPSDSSDSEALAMRSTLAFRRSIHKMRDGADAAMRIPKPIVTRTQGVISPALTSIDTTIMTDDSAIEAPAGGAFRAIKGSAPSAESSKKLIKRAKSPRRWNFFGRSTSQPAVATKSPEPPKPVVAVKVAPPKAAAFYTMDLSEQEDNDGGDVAEGPWDANLLAVPSPQPQLQPQLQSPQNQIPTTRRPSVTRTATNEEEQLKRGGVVEPLEYHEMSPEPQPPQWTETPLVATPEPVRAVEPVEPEPQPTARRVGRPSRLPQVGRIPKVVNSRPEQTSPKSFSRPFNRISMRLAPRGEIKDANSVAKGPSPVKPSTPEPMQPTPPVEPAEQASTTATAFDSRFRGSRELTTDLANIMTEFLAFAPRKNSQSTTCTTTTTSSCSSGIVSYADATAVVPAPNAPLVEDEIWGEYDDFFGDETLKAPPSAGSSHGTPFHLEHLARRVVEPPLESPTFKQPVRLPSIDAAATGSQRPSTISQAETEREKVPIASSIYSTDMTGPLNEAIETGLIPISSPFSVSEFVSGYGDGSPKASPTTKVPTVKSPVIKAVVASKPPTSLRRNSTPVSNSSPRRLPHQKRASDASGASSLLSELDISSPLSQVNLRVGSMTVSKWLTFGHVLFSPVRDELVPEVGSSEKSLKRHSILVIDGLGNDDWSFYAAETYPEATFFNLSPRAPLANSSSTSPGSFPLTPPNHHQIQYKSHLDKFPFGPESFTAVVYRFPAAAPESHFRNIIAEARRVLKPGGYMELSILDVDLNNMGNRSRRVVRRLKERIHAVKPDTCLGSTADLLLRLMGRKGFVDIKSCRVGVPVASRLAASSSSGSSGEGAGAGPSPLARGAAGAPRRKKDDRSLAEMMRDESPVADESITKMVSKVGRWWFSRCYEPGVGAGAAGFGGSVWNDKLLLAECQEWGTSLKLMVCHARVPDGRARVASI</sequence>
<feature type="compositionally biased region" description="Low complexity" evidence="1">
    <location>
        <begin position="908"/>
        <end position="918"/>
    </location>
</feature>
<dbReference type="OrthoDB" id="5382952at2759"/>
<dbReference type="eggNOG" id="ENOG502QVZH">
    <property type="taxonomic scope" value="Eukaryota"/>
</dbReference>
<feature type="region of interest" description="Disordered" evidence="1">
    <location>
        <begin position="883"/>
        <end position="1073"/>
    </location>
</feature>
<feature type="compositionally biased region" description="Polar residues" evidence="1">
    <location>
        <begin position="919"/>
        <end position="933"/>
    </location>
</feature>
<feature type="compositionally biased region" description="Low complexity" evidence="1">
    <location>
        <begin position="285"/>
        <end position="296"/>
    </location>
</feature>
<feature type="compositionally biased region" description="Polar residues" evidence="1">
    <location>
        <begin position="1292"/>
        <end position="1308"/>
    </location>
</feature>
<reference evidence="4" key="1">
    <citation type="submission" date="2010-07" db="EMBL/GenBank/DDBJ databases">
        <title>The genome sequence of Gaeumannomyces graminis var. tritici strain R3-111a-1.</title>
        <authorList>
            <consortium name="The Broad Institute Genome Sequencing Platform"/>
            <person name="Ma L.-J."/>
            <person name="Dead R."/>
            <person name="Young S."/>
            <person name="Zeng Q."/>
            <person name="Koehrsen M."/>
            <person name="Alvarado L."/>
            <person name="Berlin A."/>
            <person name="Chapman S.B."/>
            <person name="Chen Z."/>
            <person name="Freedman E."/>
            <person name="Gellesch M."/>
            <person name="Goldberg J."/>
            <person name="Griggs A."/>
            <person name="Gujja S."/>
            <person name="Heilman E.R."/>
            <person name="Heiman D."/>
            <person name="Hepburn T."/>
            <person name="Howarth C."/>
            <person name="Jen D."/>
            <person name="Larson L."/>
            <person name="Mehta T."/>
            <person name="Neiman D."/>
            <person name="Pearson M."/>
            <person name="Roberts A."/>
            <person name="Saif S."/>
            <person name="Shea T."/>
            <person name="Shenoy N."/>
            <person name="Sisk P."/>
            <person name="Stolte C."/>
            <person name="Sykes S."/>
            <person name="Walk T."/>
            <person name="White J."/>
            <person name="Yandava C."/>
            <person name="Haas B."/>
            <person name="Nusbaum C."/>
            <person name="Birren B."/>
        </authorList>
    </citation>
    <scope>NUCLEOTIDE SEQUENCE [LARGE SCALE GENOMIC DNA]</scope>
    <source>
        <strain evidence="4">R3-111a-1</strain>
    </source>
</reference>
<evidence type="ECO:0000313" key="4">
    <source>
        <dbReference type="Proteomes" id="UP000006039"/>
    </source>
</evidence>
<name>J3PAF4_GAET3</name>
<protein>
    <recommendedName>
        <fullName evidence="5">Methyltransferase type 11 domain-containing protein</fullName>
    </recommendedName>
</protein>
<feature type="compositionally biased region" description="Polar residues" evidence="1">
    <location>
        <begin position="567"/>
        <end position="582"/>
    </location>
</feature>
<feature type="compositionally biased region" description="Low complexity" evidence="1">
    <location>
        <begin position="962"/>
        <end position="980"/>
    </location>
</feature>
<feature type="region of interest" description="Disordered" evidence="1">
    <location>
        <begin position="599"/>
        <end position="655"/>
    </location>
</feature>
<dbReference type="VEuPathDB" id="FungiDB:GGTG_10480"/>
<feature type="compositionally biased region" description="Basic and acidic residues" evidence="1">
    <location>
        <begin position="412"/>
        <end position="426"/>
    </location>
</feature>
<dbReference type="InterPro" id="IPR029063">
    <property type="entry name" value="SAM-dependent_MTases_sf"/>
</dbReference>
<dbReference type="EnsemblFungi" id="EJT71220">
    <property type="protein sequence ID" value="EJT71220"/>
    <property type="gene ID" value="GGTG_10480"/>
</dbReference>
<reference evidence="3" key="5">
    <citation type="submission" date="2018-04" db="UniProtKB">
        <authorList>
            <consortium name="EnsemblFungi"/>
        </authorList>
    </citation>
    <scope>IDENTIFICATION</scope>
    <source>
        <strain evidence="3">R3-111a-1</strain>
    </source>
</reference>
<dbReference type="CDD" id="cd02440">
    <property type="entry name" value="AdoMet_MTases"/>
    <property type="match status" value="1"/>
</dbReference>
<feature type="compositionally biased region" description="Polar residues" evidence="1">
    <location>
        <begin position="162"/>
        <end position="186"/>
    </location>
</feature>
<feature type="region of interest" description="Disordered" evidence="1">
    <location>
        <begin position="840"/>
        <end position="862"/>
    </location>
</feature>
<accession>J3PAF4</accession>
<reference evidence="3" key="4">
    <citation type="journal article" date="2015" name="G3 (Bethesda)">
        <title>Genome sequences of three phytopathogenic species of the Magnaporthaceae family of fungi.</title>
        <authorList>
            <person name="Okagaki L.H."/>
            <person name="Nunes C.C."/>
            <person name="Sailsbery J."/>
            <person name="Clay B."/>
            <person name="Brown D."/>
            <person name="John T."/>
            <person name="Oh Y."/>
            <person name="Young N."/>
            <person name="Fitzgerald M."/>
            <person name="Haas B.J."/>
            <person name="Zeng Q."/>
            <person name="Young S."/>
            <person name="Adiconis X."/>
            <person name="Fan L."/>
            <person name="Levin J.Z."/>
            <person name="Mitchell T.K."/>
            <person name="Okubara P.A."/>
            <person name="Farman M.L."/>
            <person name="Kohn L.M."/>
            <person name="Birren B."/>
            <person name="Ma L.-J."/>
            <person name="Dean R.A."/>
        </authorList>
    </citation>
    <scope>NUCLEOTIDE SEQUENCE</scope>
    <source>
        <strain evidence="3">R3-111a-1</strain>
    </source>
</reference>
<dbReference type="RefSeq" id="XP_009226617.1">
    <property type="nucleotide sequence ID" value="XM_009228353.1"/>
</dbReference>
<proteinExistence type="predicted"/>
<reference evidence="2" key="3">
    <citation type="submission" date="2010-09" db="EMBL/GenBank/DDBJ databases">
        <title>Annotation of Gaeumannomyces graminis var. tritici R3-111a-1.</title>
        <authorList>
            <consortium name="The Broad Institute Genome Sequencing Platform"/>
            <person name="Ma L.-J."/>
            <person name="Dead R."/>
            <person name="Young S.K."/>
            <person name="Zeng Q."/>
            <person name="Gargeya S."/>
            <person name="Fitzgerald M."/>
            <person name="Haas B."/>
            <person name="Abouelleil A."/>
            <person name="Alvarado L."/>
            <person name="Arachchi H.M."/>
            <person name="Berlin A."/>
            <person name="Brown A."/>
            <person name="Chapman S.B."/>
            <person name="Chen Z."/>
            <person name="Dunbar C."/>
            <person name="Freedman E."/>
            <person name="Gearin G."/>
            <person name="Gellesch M."/>
            <person name="Goldberg J."/>
            <person name="Griggs A."/>
            <person name="Gujja S."/>
            <person name="Heiman D."/>
            <person name="Howarth C."/>
            <person name="Larson L."/>
            <person name="Lui A."/>
            <person name="MacDonald P.J.P."/>
            <person name="Mehta T."/>
            <person name="Montmayeur A."/>
            <person name="Murphy C."/>
            <person name="Neiman D."/>
            <person name="Pearson M."/>
            <person name="Priest M."/>
            <person name="Roberts A."/>
            <person name="Saif S."/>
            <person name="Shea T."/>
            <person name="Shenoy N."/>
            <person name="Sisk P."/>
            <person name="Stolte C."/>
            <person name="Sykes S."/>
            <person name="Yandava C."/>
            <person name="Wortman J."/>
            <person name="Nusbaum C."/>
            <person name="Birren B."/>
        </authorList>
    </citation>
    <scope>NUCLEOTIDE SEQUENCE</scope>
    <source>
        <strain evidence="2">R3-111a-1</strain>
    </source>
</reference>